<accession>A0A2A6J8X9</accession>
<reference evidence="2 3" key="1">
    <citation type="submission" date="2017-09" db="EMBL/GenBank/DDBJ databases">
        <title>Comparative genomics of rhizobia isolated from Phaseolus vulgaris in China.</title>
        <authorList>
            <person name="Tong W."/>
        </authorList>
    </citation>
    <scope>NUCLEOTIDE SEQUENCE [LARGE SCALE GENOMIC DNA]</scope>
    <source>
        <strain evidence="2 3">C5</strain>
    </source>
</reference>
<evidence type="ECO:0000256" key="1">
    <source>
        <dbReference type="SAM" id="SignalP"/>
    </source>
</evidence>
<dbReference type="SUPFAM" id="SSF54001">
    <property type="entry name" value="Cysteine proteinases"/>
    <property type="match status" value="1"/>
</dbReference>
<dbReference type="InterPro" id="IPR024453">
    <property type="entry name" value="Peptidase_C92"/>
</dbReference>
<dbReference type="AlphaFoldDB" id="A0A2A6J8X9"/>
<organism evidence="2 3">
    <name type="scientific">Rhizobium chutanense</name>
    <dbReference type="NCBI Taxonomy" id="2035448"/>
    <lineage>
        <taxon>Bacteria</taxon>
        <taxon>Pseudomonadati</taxon>
        <taxon>Pseudomonadota</taxon>
        <taxon>Alphaproteobacteria</taxon>
        <taxon>Hyphomicrobiales</taxon>
        <taxon>Rhizobiaceae</taxon>
        <taxon>Rhizobium/Agrobacterium group</taxon>
        <taxon>Rhizobium</taxon>
    </lineage>
</organism>
<feature type="signal peptide" evidence="1">
    <location>
        <begin position="1"/>
        <end position="21"/>
    </location>
</feature>
<evidence type="ECO:0000313" key="3">
    <source>
        <dbReference type="Proteomes" id="UP000220768"/>
    </source>
</evidence>
<proteinExistence type="predicted"/>
<dbReference type="InterPro" id="IPR038765">
    <property type="entry name" value="Papain-like_cys_pep_sf"/>
</dbReference>
<protein>
    <submittedName>
        <fullName evidence="2">Peptidoglycan peptidase</fullName>
    </submittedName>
</protein>
<keyword evidence="1" id="KW-0732">Signal</keyword>
<gene>
    <name evidence="2" type="ORF">CO666_21235</name>
</gene>
<name>A0A2A6J8X9_9HYPH</name>
<comment type="caution">
    <text evidence="2">The sequence shown here is derived from an EMBL/GenBank/DDBJ whole genome shotgun (WGS) entry which is preliminary data.</text>
</comment>
<dbReference type="EMBL" id="NWSV01000015">
    <property type="protein sequence ID" value="PDT02294.1"/>
    <property type="molecule type" value="Genomic_DNA"/>
</dbReference>
<dbReference type="RefSeq" id="WP_097614167.1">
    <property type="nucleotide sequence ID" value="NZ_NWSV01000015.1"/>
</dbReference>
<keyword evidence="3" id="KW-1185">Reference proteome</keyword>
<sequence length="221" mass="24652">MKKLMVIAALFGCLIVGTVFATAGGDYPPLKDGDLIFQTSTSSQSSAIIFATGSAFSHMGIIKNDNGAITVVEAAAKVKETPLKEWVNRGLLRRVAIYRDPRLTPEKARQLLSYSRTLYGKPYDLFFSFNNDAIYCSELPYLAYKAVGLDIGQTQKISALNIDNMTVRKLIQSRWQRDSECTERGYDFDQCSQYILNQSLVTPVSIANDPNLNMIYSNYSL</sequence>
<dbReference type="Gene3D" id="3.90.1720.10">
    <property type="entry name" value="endopeptidase domain like (from Nostoc punctiforme)"/>
    <property type="match status" value="1"/>
</dbReference>
<dbReference type="Pfam" id="PF05708">
    <property type="entry name" value="Peptidase_C92"/>
    <property type="match status" value="1"/>
</dbReference>
<evidence type="ECO:0000313" key="2">
    <source>
        <dbReference type="EMBL" id="PDT02294.1"/>
    </source>
</evidence>
<feature type="chain" id="PRO_5012133737" evidence="1">
    <location>
        <begin position="22"/>
        <end position="221"/>
    </location>
</feature>
<dbReference type="Proteomes" id="UP000220768">
    <property type="component" value="Unassembled WGS sequence"/>
</dbReference>